<gene>
    <name evidence="1" type="ORF">EZS26_001299</name>
</gene>
<dbReference type="AlphaFoldDB" id="A0A5M8P1Z0"/>
<dbReference type="EMBL" id="SNRX01000007">
    <property type="protein sequence ID" value="KAA6302467.1"/>
    <property type="molecule type" value="Genomic_DNA"/>
</dbReference>
<sequence>MNKILIYTICLFCYINIFAQGRIYPGKTEYDIQRIDELIIVNENLYPVLDSIISMKSMVTYFKNGSLFTMWFGLDSIKLDLIIIHAEGKHISGSNHDLGLFDYKQNTFFVRGDTLDTTIFAKTKKQRKIDFSVTPSFVKKNGKIVFDMYADERYCMWLCRYENNKFNLLSFRSFDKNVPSSAQPTSF</sequence>
<protein>
    <submittedName>
        <fullName evidence="1">Uncharacterized protein</fullName>
    </submittedName>
</protein>
<accession>A0A5M8P1Z0</accession>
<evidence type="ECO:0000313" key="2">
    <source>
        <dbReference type="Proteomes" id="UP000324575"/>
    </source>
</evidence>
<reference evidence="1 2" key="1">
    <citation type="submission" date="2019-03" db="EMBL/GenBank/DDBJ databases">
        <title>Single cell metagenomics reveals metabolic interactions within the superorganism composed of flagellate Streblomastix strix and complex community of Bacteroidetes bacteria on its surface.</title>
        <authorList>
            <person name="Treitli S.C."/>
            <person name="Kolisko M."/>
            <person name="Husnik F."/>
            <person name="Keeling P."/>
            <person name="Hampl V."/>
        </authorList>
    </citation>
    <scope>NUCLEOTIDE SEQUENCE [LARGE SCALE GENOMIC DNA]</scope>
    <source>
        <strain evidence="1">St1</strain>
    </source>
</reference>
<comment type="caution">
    <text evidence="1">The sequence shown here is derived from an EMBL/GenBank/DDBJ whole genome shotgun (WGS) entry which is preliminary data.</text>
</comment>
<name>A0A5M8P1Z0_9BACT</name>
<evidence type="ECO:0000313" key="1">
    <source>
        <dbReference type="EMBL" id="KAA6302467.1"/>
    </source>
</evidence>
<dbReference type="Proteomes" id="UP000324575">
    <property type="component" value="Unassembled WGS sequence"/>
</dbReference>
<organism evidence="1 2">
    <name type="scientific">Candidatus Ordinivivax streblomastigis</name>
    <dbReference type="NCBI Taxonomy" id="2540710"/>
    <lineage>
        <taxon>Bacteria</taxon>
        <taxon>Pseudomonadati</taxon>
        <taxon>Bacteroidota</taxon>
        <taxon>Bacteroidia</taxon>
        <taxon>Bacteroidales</taxon>
        <taxon>Candidatus Ordinivivax</taxon>
    </lineage>
</organism>
<proteinExistence type="predicted"/>